<dbReference type="SUPFAM" id="SSF52799">
    <property type="entry name" value="(Phosphotyrosine protein) phosphatases II"/>
    <property type="match status" value="1"/>
</dbReference>
<dbReference type="InterPro" id="IPR026893">
    <property type="entry name" value="Tyr/Ser_Pase_IphP-type"/>
</dbReference>
<evidence type="ECO:0000313" key="2">
    <source>
        <dbReference type="EMBL" id="PXY27939.1"/>
    </source>
</evidence>
<name>A0A2V4BE88_9PSEU</name>
<protein>
    <submittedName>
        <fullName evidence="2">Protein tyrosine phosphatase</fullName>
    </submittedName>
</protein>
<dbReference type="InterPro" id="IPR029021">
    <property type="entry name" value="Prot-tyrosine_phosphatase-like"/>
</dbReference>
<dbReference type="EMBL" id="MASW01000002">
    <property type="protein sequence ID" value="PXY27939.1"/>
    <property type="molecule type" value="Genomic_DNA"/>
</dbReference>
<dbReference type="PANTHER" id="PTHR31126:SF1">
    <property type="entry name" value="TYROSINE SPECIFIC PROTEIN PHOSPHATASES DOMAIN-CONTAINING PROTEIN"/>
    <property type="match status" value="1"/>
</dbReference>
<accession>A0A2V4BE88</accession>
<dbReference type="Pfam" id="PF13350">
    <property type="entry name" value="Y_phosphatase3"/>
    <property type="match status" value="1"/>
</dbReference>
<dbReference type="OrthoDB" id="1188001at2"/>
<dbReference type="InterPro" id="IPR000387">
    <property type="entry name" value="Tyr_Pase_dom"/>
</dbReference>
<dbReference type="AlphaFoldDB" id="A0A2V4BE88"/>
<keyword evidence="3" id="KW-1185">Reference proteome</keyword>
<evidence type="ECO:0000256" key="1">
    <source>
        <dbReference type="ARBA" id="ARBA00009580"/>
    </source>
</evidence>
<dbReference type="InterPro" id="IPR016130">
    <property type="entry name" value="Tyr_Pase_AS"/>
</dbReference>
<proteinExistence type="inferred from homology"/>
<evidence type="ECO:0000313" key="3">
    <source>
        <dbReference type="Proteomes" id="UP000249915"/>
    </source>
</evidence>
<dbReference type="Proteomes" id="UP000249915">
    <property type="component" value="Unassembled WGS sequence"/>
</dbReference>
<reference evidence="2 3" key="1">
    <citation type="submission" date="2016-07" db="EMBL/GenBank/DDBJ databases">
        <title>Draft genome sequence of Prauserella muralis DSM 45305, isolated from a mould-covered wall in an indoor environment.</title>
        <authorList>
            <person name="Ruckert C."/>
            <person name="Albersmeier A."/>
            <person name="Jiang C.-L."/>
            <person name="Jiang Y."/>
            <person name="Kalinowski J."/>
            <person name="Schneider O."/>
            <person name="Winkler A."/>
            <person name="Zotchev S.B."/>
        </authorList>
    </citation>
    <scope>NUCLEOTIDE SEQUENCE [LARGE SCALE GENOMIC DNA]</scope>
    <source>
        <strain evidence="2 3">DSM 45305</strain>
    </source>
</reference>
<comment type="caution">
    <text evidence="2">The sequence shown here is derived from an EMBL/GenBank/DDBJ whole genome shotgun (WGS) entry which is preliminary data.</text>
</comment>
<dbReference type="Gene3D" id="3.90.190.10">
    <property type="entry name" value="Protein tyrosine phosphatase superfamily"/>
    <property type="match status" value="1"/>
</dbReference>
<comment type="similarity">
    <text evidence="1">Belongs to the protein-tyrosine phosphatase family.</text>
</comment>
<dbReference type="PROSITE" id="PS00383">
    <property type="entry name" value="TYR_PHOSPHATASE_1"/>
    <property type="match status" value="1"/>
</dbReference>
<organism evidence="2 3">
    <name type="scientific">Prauserella muralis</name>
    <dbReference type="NCBI Taxonomy" id="588067"/>
    <lineage>
        <taxon>Bacteria</taxon>
        <taxon>Bacillati</taxon>
        <taxon>Actinomycetota</taxon>
        <taxon>Actinomycetes</taxon>
        <taxon>Pseudonocardiales</taxon>
        <taxon>Pseudonocardiaceae</taxon>
        <taxon>Prauserella</taxon>
    </lineage>
</organism>
<sequence>MLWLELEGAVNIRDVGGIPTDDGGTTEPGRLLRADNLQSLSSADISYLVDTIRLNTVVDLRTVTEVQAEGPAPLTKYAQVKHVHHSLLPEHAWGANSGDALLTRRAQEQARYPADPTCAHYLGYVEHRPDSIVGALRAIAESSGPALVHCAAGKDRTGVVVAFALSVAGARRDAIVRDYAATGERIVAIVERLRSSATYAEDVDRVTLDKHRPRPESMAAFLDQIDARYGGVHSWLAEHGFGDDDMGRLHGKLRG</sequence>
<dbReference type="RefSeq" id="WP_112281955.1">
    <property type="nucleotide sequence ID" value="NZ_MASW01000002.1"/>
</dbReference>
<dbReference type="PANTHER" id="PTHR31126">
    <property type="entry name" value="TYROSINE-PROTEIN PHOSPHATASE"/>
    <property type="match status" value="1"/>
</dbReference>
<gene>
    <name evidence="2" type="ORF">BAY60_16440</name>
</gene>
<dbReference type="GO" id="GO:0004721">
    <property type="term" value="F:phosphoprotein phosphatase activity"/>
    <property type="evidence" value="ECO:0007669"/>
    <property type="project" value="InterPro"/>
</dbReference>
<dbReference type="PROSITE" id="PS50056">
    <property type="entry name" value="TYR_PHOSPHATASE_2"/>
    <property type="match status" value="1"/>
</dbReference>